<comment type="caution">
    <text evidence="1">The sequence shown here is derived from an EMBL/GenBank/DDBJ whole genome shotgun (WGS) entry which is preliminary data.</text>
</comment>
<protein>
    <submittedName>
        <fullName evidence="1">Uncharacterized protein</fullName>
    </submittedName>
</protein>
<dbReference type="Proteomes" id="UP001234297">
    <property type="component" value="Chromosome 7"/>
</dbReference>
<accession>A0ACC2LC87</accession>
<organism evidence="1 2">
    <name type="scientific">Persea americana</name>
    <name type="common">Avocado</name>
    <dbReference type="NCBI Taxonomy" id="3435"/>
    <lineage>
        <taxon>Eukaryota</taxon>
        <taxon>Viridiplantae</taxon>
        <taxon>Streptophyta</taxon>
        <taxon>Embryophyta</taxon>
        <taxon>Tracheophyta</taxon>
        <taxon>Spermatophyta</taxon>
        <taxon>Magnoliopsida</taxon>
        <taxon>Magnoliidae</taxon>
        <taxon>Laurales</taxon>
        <taxon>Lauraceae</taxon>
        <taxon>Persea</taxon>
    </lineage>
</organism>
<sequence length="525" mass="58587">MAPRYSLAAIIENSTNTDQFLFLRQTPPPHPPEPEYSNYIDSDLWDFPSAPLNPLNHQSPPSSLHIDGADSYSEKLNLCMFDLDSALDQVLSQVGIERSAVGHWVLWKYVEEADFGPEPAIHTVFIRGKLKDKEESRREVSKWMSIQSSLELLLEVKADNERVGPMAVTGLLTESAETRKWKVPNTLHYQEYPPGIALVPMRSRTQRPFCTTNLVVIAPGDVTNHSGYSSSSIYGDALIMDPGCLADCHAELMDVVAALPRKLVVFVTHHHYDHVDGLSIIQKCNPDATLLAHENTIRRIRKDDWSLGYTPISGGEAIHIGGQRLKVIFAPGHTDGHMALLHVGTHSVIVGDHCVGQGSSVLDITSGGNMKDYFQTTYNFLELSPHVLIPMHGRFNLWPKRMLCGYLKHRRDRESSILNAIENGAVTLFDIISKSYADVDTKLWIPASSNVRLHVDYLAHQDKLPKDFSMQKFKASSGISFLCRWIWVYGKSGALSIFPKCSALKLLTFIAVAVLAICFMLLNTS</sequence>
<evidence type="ECO:0000313" key="1">
    <source>
        <dbReference type="EMBL" id="KAJ8630703.1"/>
    </source>
</evidence>
<reference evidence="1 2" key="1">
    <citation type="journal article" date="2022" name="Hortic Res">
        <title>A haplotype resolved chromosomal level avocado genome allows analysis of novel avocado genes.</title>
        <authorList>
            <person name="Nath O."/>
            <person name="Fletcher S.J."/>
            <person name="Hayward A."/>
            <person name="Shaw L.M."/>
            <person name="Masouleh A.K."/>
            <person name="Furtado A."/>
            <person name="Henry R.J."/>
            <person name="Mitter N."/>
        </authorList>
    </citation>
    <scope>NUCLEOTIDE SEQUENCE [LARGE SCALE GENOMIC DNA]</scope>
    <source>
        <strain evidence="2">cv. Hass</strain>
    </source>
</reference>
<gene>
    <name evidence="1" type="ORF">MRB53_024026</name>
</gene>
<dbReference type="EMBL" id="CM056815">
    <property type="protein sequence ID" value="KAJ8630703.1"/>
    <property type="molecule type" value="Genomic_DNA"/>
</dbReference>
<evidence type="ECO:0000313" key="2">
    <source>
        <dbReference type="Proteomes" id="UP001234297"/>
    </source>
</evidence>
<proteinExistence type="predicted"/>
<name>A0ACC2LC87_PERAE</name>
<keyword evidence="2" id="KW-1185">Reference proteome</keyword>